<reference evidence="2 3" key="1">
    <citation type="submission" date="2020-03" db="EMBL/GenBank/DDBJ databases">
        <title>Bacterial isolates of synthetic phycosphere.</title>
        <authorList>
            <person name="Fu H."/>
            <person name="Moran M.A."/>
        </authorList>
    </citation>
    <scope>NUCLEOTIDE SEQUENCE [LARGE SCALE GENOMIC DNA]</scope>
    <source>
        <strain evidence="2 3">HF1</strain>
    </source>
</reference>
<sequence>LMDVSRLADMGWRASVDLRNGLEETYQWYLKTGDTARH</sequence>
<proteinExistence type="predicted"/>
<protein>
    <submittedName>
        <fullName evidence="2">GDP-L-fucose synthase</fullName>
    </submittedName>
</protein>
<dbReference type="EMBL" id="JAATOP010000014">
    <property type="protein sequence ID" value="NIY73848.1"/>
    <property type="molecule type" value="Genomic_DNA"/>
</dbReference>
<keyword evidence="3" id="KW-1185">Reference proteome</keyword>
<dbReference type="Gene3D" id="3.90.25.10">
    <property type="entry name" value="UDP-galactose 4-epimerase, domain 1"/>
    <property type="match status" value="1"/>
</dbReference>
<dbReference type="Gene3D" id="3.40.50.720">
    <property type="entry name" value="NAD(P)-binding Rossmann-like Domain"/>
    <property type="match status" value="1"/>
</dbReference>
<name>A0ABX0W1Q6_9RHOB</name>
<dbReference type="Proteomes" id="UP000709466">
    <property type="component" value="Unassembled WGS sequence"/>
</dbReference>
<feature type="non-terminal residue" evidence="2">
    <location>
        <position position="1"/>
    </location>
</feature>
<comment type="caution">
    <text evidence="2">The sequence shown here is derived from an EMBL/GenBank/DDBJ whole genome shotgun (WGS) entry which is preliminary data.</text>
</comment>
<organism evidence="2 3">
    <name type="scientific">Marivivens donghaensis</name>
    <dbReference type="NCBI Taxonomy" id="1699413"/>
    <lineage>
        <taxon>Bacteria</taxon>
        <taxon>Pseudomonadati</taxon>
        <taxon>Pseudomonadota</taxon>
        <taxon>Alphaproteobacteria</taxon>
        <taxon>Rhodobacterales</taxon>
        <taxon>Paracoccaceae</taxon>
        <taxon>Marivivens group</taxon>
        <taxon>Marivivens</taxon>
    </lineage>
</organism>
<evidence type="ECO:0000313" key="3">
    <source>
        <dbReference type="Proteomes" id="UP000709466"/>
    </source>
</evidence>
<dbReference type="EMBL" id="JAATOP010000019">
    <property type="protein sequence ID" value="NIY74013.1"/>
    <property type="molecule type" value="Genomic_DNA"/>
</dbReference>
<accession>A0ABX0W1Q6</accession>
<dbReference type="InterPro" id="IPR036291">
    <property type="entry name" value="NAD(P)-bd_dom_sf"/>
</dbReference>
<dbReference type="SUPFAM" id="SSF51735">
    <property type="entry name" value="NAD(P)-binding Rossmann-fold domains"/>
    <property type="match status" value="1"/>
</dbReference>
<evidence type="ECO:0000313" key="1">
    <source>
        <dbReference type="EMBL" id="NIY73848.1"/>
    </source>
</evidence>
<evidence type="ECO:0000313" key="2">
    <source>
        <dbReference type="EMBL" id="NIY74013.1"/>
    </source>
</evidence>
<gene>
    <name evidence="1" type="ORF">HCZ30_15565</name>
    <name evidence="2" type="ORF">HCZ30_16430</name>
</gene>